<dbReference type="AlphaFoldDB" id="A0A0A1YVC5"/>
<evidence type="ECO:0008006" key="4">
    <source>
        <dbReference type="Google" id="ProtNLM"/>
    </source>
</evidence>
<protein>
    <recommendedName>
        <fullName evidence="4">Lipoprotein</fullName>
    </recommendedName>
</protein>
<dbReference type="EMBL" id="ASGY01000234">
    <property type="protein sequence ID" value="KGE64417.1"/>
    <property type="molecule type" value="Genomic_DNA"/>
</dbReference>
<reference evidence="2 3" key="1">
    <citation type="journal article" date="2013" name="Genome Announc.">
        <title>Draft Genome Sequence of Pseudomonas fluorescens LMG 5329, a White Line-Inducing Principle-Producing Bioindicator for the Mushroom Pathogen Pseudomonas tolaasii.</title>
        <authorList>
            <person name="Ghequire M.G."/>
            <person name="Rokni-Zadeh H."/>
            <person name="Zarrineh P."/>
            <person name="De Mot R."/>
        </authorList>
    </citation>
    <scope>NUCLEOTIDE SEQUENCE [LARGE SCALE GENOMIC DNA]</scope>
    <source>
        <strain evidence="2 3">LMG 5329</strain>
    </source>
</reference>
<dbReference type="OrthoDB" id="6888982at2"/>
<gene>
    <name evidence="2" type="ORF">K814_0129345</name>
</gene>
<proteinExistence type="predicted"/>
<comment type="caution">
    <text evidence="2">The sequence shown here is derived from an EMBL/GenBank/DDBJ whole genome shotgun (WGS) entry which is preliminary data.</text>
</comment>
<sequence>MKWSVLVLALAIGGCASVADIKQTPPTLAVISGKKPQEYAACVVKKLSATRRPSQIEPHKDGGVQVIVPQKFSADPSAIFEIDERSSGSSIKLYESMSNVPIRPGDVKKAGEDCISG</sequence>
<feature type="signal peptide" evidence="1">
    <location>
        <begin position="1"/>
        <end position="18"/>
    </location>
</feature>
<keyword evidence="1" id="KW-0732">Signal</keyword>
<organism evidence="2 3">
    <name type="scientific">Pseudomonas fluorescens LMG 5329</name>
    <dbReference type="NCBI Taxonomy" id="1324332"/>
    <lineage>
        <taxon>Bacteria</taxon>
        <taxon>Pseudomonadati</taxon>
        <taxon>Pseudomonadota</taxon>
        <taxon>Gammaproteobacteria</taxon>
        <taxon>Pseudomonadales</taxon>
        <taxon>Pseudomonadaceae</taxon>
        <taxon>Pseudomonas</taxon>
    </lineage>
</organism>
<evidence type="ECO:0000256" key="1">
    <source>
        <dbReference type="SAM" id="SignalP"/>
    </source>
</evidence>
<accession>A0A0A1YVC5</accession>
<evidence type="ECO:0000313" key="3">
    <source>
        <dbReference type="Proteomes" id="UP000030060"/>
    </source>
</evidence>
<feature type="chain" id="PRO_5001996641" description="Lipoprotein" evidence="1">
    <location>
        <begin position="19"/>
        <end position="117"/>
    </location>
</feature>
<dbReference type="RefSeq" id="WP_033902948.1">
    <property type="nucleotide sequence ID" value="NZ_ASGY01000234.1"/>
</dbReference>
<evidence type="ECO:0000313" key="2">
    <source>
        <dbReference type="EMBL" id="KGE64417.1"/>
    </source>
</evidence>
<dbReference type="PROSITE" id="PS51257">
    <property type="entry name" value="PROKAR_LIPOPROTEIN"/>
    <property type="match status" value="1"/>
</dbReference>
<name>A0A0A1YVC5_PSEFL</name>
<dbReference type="Proteomes" id="UP000030060">
    <property type="component" value="Unassembled WGS sequence"/>
</dbReference>